<evidence type="ECO:0000313" key="2">
    <source>
        <dbReference type="EMBL" id="CAE1304552.1"/>
    </source>
</evidence>
<sequence>MPIWLQPHCAKRRRDRLPHALLPSSDWPTVAPLPDSRMTPVTGVIPTGHDATRPSEAESPTCSRCRWPYLLDPCPSPPGQRAAARRTRHFAGDSMERPAHLGRDCRDDRQPVAAAAMGMNPPRALGGSWRPDRASPPRWRRDSSAVPCAIVARSCGWLISIWPRRSRLNGDRAVARQRSSACADRHRARHDHRRPALDGLVEVTTLRRDVSTGWPPRRGRLYR</sequence>
<accession>A0A812DIP8</accession>
<feature type="compositionally biased region" description="Basic and acidic residues" evidence="1">
    <location>
        <begin position="130"/>
        <end position="141"/>
    </location>
</feature>
<dbReference type="EMBL" id="CAHIKZ030003832">
    <property type="protein sequence ID" value="CAE1304552.1"/>
    <property type="molecule type" value="Genomic_DNA"/>
</dbReference>
<keyword evidence="3" id="KW-1185">Reference proteome</keyword>
<dbReference type="Proteomes" id="UP000597762">
    <property type="component" value="Unassembled WGS sequence"/>
</dbReference>
<protein>
    <submittedName>
        <fullName evidence="2">Uncharacterized protein</fullName>
    </submittedName>
</protein>
<comment type="caution">
    <text evidence="2">The sequence shown here is derived from an EMBL/GenBank/DDBJ whole genome shotgun (WGS) entry which is preliminary data.</text>
</comment>
<feature type="region of interest" description="Disordered" evidence="1">
    <location>
        <begin position="118"/>
        <end position="141"/>
    </location>
</feature>
<evidence type="ECO:0000313" key="3">
    <source>
        <dbReference type="Proteomes" id="UP000597762"/>
    </source>
</evidence>
<gene>
    <name evidence="2" type="ORF">SPHA_57126</name>
</gene>
<proteinExistence type="predicted"/>
<name>A0A812DIP8_ACAPH</name>
<evidence type="ECO:0000256" key="1">
    <source>
        <dbReference type="SAM" id="MobiDB-lite"/>
    </source>
</evidence>
<reference evidence="2" key="1">
    <citation type="submission" date="2021-01" db="EMBL/GenBank/DDBJ databases">
        <authorList>
            <person name="Li R."/>
            <person name="Bekaert M."/>
        </authorList>
    </citation>
    <scope>NUCLEOTIDE SEQUENCE</scope>
    <source>
        <strain evidence="2">Farmed</strain>
    </source>
</reference>
<dbReference type="AlphaFoldDB" id="A0A812DIP8"/>
<organism evidence="2 3">
    <name type="scientific">Acanthosepion pharaonis</name>
    <name type="common">Pharaoh cuttlefish</name>
    <name type="synonym">Sepia pharaonis</name>
    <dbReference type="NCBI Taxonomy" id="158019"/>
    <lineage>
        <taxon>Eukaryota</taxon>
        <taxon>Metazoa</taxon>
        <taxon>Spiralia</taxon>
        <taxon>Lophotrochozoa</taxon>
        <taxon>Mollusca</taxon>
        <taxon>Cephalopoda</taxon>
        <taxon>Coleoidea</taxon>
        <taxon>Decapodiformes</taxon>
        <taxon>Sepiida</taxon>
        <taxon>Sepiina</taxon>
        <taxon>Sepiidae</taxon>
        <taxon>Acanthosepion</taxon>
    </lineage>
</organism>